<evidence type="ECO:0000313" key="3">
    <source>
        <dbReference type="Proteomes" id="UP001054252"/>
    </source>
</evidence>
<feature type="region of interest" description="Disordered" evidence="1">
    <location>
        <begin position="32"/>
        <end position="55"/>
    </location>
</feature>
<comment type="caution">
    <text evidence="2">The sequence shown here is derived from an EMBL/GenBank/DDBJ whole genome shotgun (WGS) entry which is preliminary data.</text>
</comment>
<name>A0AAV5MMU7_9ROSI</name>
<dbReference type="Proteomes" id="UP001054252">
    <property type="component" value="Unassembled WGS sequence"/>
</dbReference>
<reference evidence="2 3" key="1">
    <citation type="journal article" date="2021" name="Commun. Biol.">
        <title>The genome of Shorea leprosula (Dipterocarpaceae) highlights the ecological relevance of drought in aseasonal tropical rainforests.</title>
        <authorList>
            <person name="Ng K.K.S."/>
            <person name="Kobayashi M.J."/>
            <person name="Fawcett J.A."/>
            <person name="Hatakeyama M."/>
            <person name="Paape T."/>
            <person name="Ng C.H."/>
            <person name="Ang C.C."/>
            <person name="Tnah L.H."/>
            <person name="Lee C.T."/>
            <person name="Nishiyama T."/>
            <person name="Sese J."/>
            <person name="O'Brien M.J."/>
            <person name="Copetti D."/>
            <person name="Mohd Noor M.I."/>
            <person name="Ong R.C."/>
            <person name="Putra M."/>
            <person name="Sireger I.Z."/>
            <person name="Indrioko S."/>
            <person name="Kosugi Y."/>
            <person name="Izuno A."/>
            <person name="Isagi Y."/>
            <person name="Lee S.L."/>
            <person name="Shimizu K.K."/>
        </authorList>
    </citation>
    <scope>NUCLEOTIDE SEQUENCE [LARGE SCALE GENOMIC DNA]</scope>
    <source>
        <strain evidence="2">214</strain>
    </source>
</reference>
<sequence>MEVLGSIKIADSDGNNGEGFGLAIVRVEEKVSGGDGGDGRGGGAFSVQKLRGAEE</sequence>
<keyword evidence="3" id="KW-1185">Reference proteome</keyword>
<evidence type="ECO:0000256" key="1">
    <source>
        <dbReference type="SAM" id="MobiDB-lite"/>
    </source>
</evidence>
<accession>A0AAV5MMU7</accession>
<dbReference type="AlphaFoldDB" id="A0AAV5MMU7"/>
<gene>
    <name evidence="2" type="ORF">SLEP1_g56812</name>
</gene>
<proteinExistence type="predicted"/>
<evidence type="ECO:0000313" key="2">
    <source>
        <dbReference type="EMBL" id="GKV50096.1"/>
    </source>
</evidence>
<protein>
    <submittedName>
        <fullName evidence="2">Uncharacterized protein</fullName>
    </submittedName>
</protein>
<dbReference type="EMBL" id="BPVZ01000339">
    <property type="protein sequence ID" value="GKV50096.1"/>
    <property type="molecule type" value="Genomic_DNA"/>
</dbReference>
<feature type="compositionally biased region" description="Gly residues" evidence="1">
    <location>
        <begin position="33"/>
        <end position="44"/>
    </location>
</feature>
<organism evidence="2 3">
    <name type="scientific">Rubroshorea leprosula</name>
    <dbReference type="NCBI Taxonomy" id="152421"/>
    <lineage>
        <taxon>Eukaryota</taxon>
        <taxon>Viridiplantae</taxon>
        <taxon>Streptophyta</taxon>
        <taxon>Embryophyta</taxon>
        <taxon>Tracheophyta</taxon>
        <taxon>Spermatophyta</taxon>
        <taxon>Magnoliopsida</taxon>
        <taxon>eudicotyledons</taxon>
        <taxon>Gunneridae</taxon>
        <taxon>Pentapetalae</taxon>
        <taxon>rosids</taxon>
        <taxon>malvids</taxon>
        <taxon>Malvales</taxon>
        <taxon>Dipterocarpaceae</taxon>
        <taxon>Rubroshorea</taxon>
    </lineage>
</organism>